<sequence length="397" mass="42518">MAAISLKQKPLVLAFVLYLSISATASAFTSSAPSFPPSVNQPELLTYPTTLIASILSTLGFQELSSAAVDANLSTSTPITIFAPSDSSLLTCPSCSLPLLLQEHAVPGLYPNHFLRNLAFGTKLETLASGHCLTITSSAAQNVSTRVVFVNGVEISEPDLFNNGVFLIHGLRGFVSHLSPLSCNVERMTTLSFPQPSLHKSPLSSIMRLMLKDAIIRLRFGGYSIVSLALKVKFGELSELKSMTVFALDDISIFSGAGYAYLHHFRFHVVPNRRLMAADLLSLQAATTLPTMEIGQNLVVTAAGGGGQFSPVKINYVKVTTMDLLHNSRIVVHAVSTAFPRMHHHLSLTDGAAVEEAYRPPCDISLDGGFCDVAAPVPAGIRSTPDIIGRLDDRDGL</sequence>
<name>A0A068TLI8_COFCA</name>
<keyword evidence="2" id="KW-0732">Signal</keyword>
<dbReference type="FunCoup" id="A0A068TLI8">
    <property type="interactions" value="6"/>
</dbReference>
<dbReference type="SUPFAM" id="SSF82153">
    <property type="entry name" value="FAS1 domain"/>
    <property type="match status" value="2"/>
</dbReference>
<evidence type="ECO:0000313" key="4">
    <source>
        <dbReference type="EMBL" id="CDO97096.1"/>
    </source>
</evidence>
<evidence type="ECO:0000313" key="5">
    <source>
        <dbReference type="Proteomes" id="UP000295252"/>
    </source>
</evidence>
<protein>
    <recommendedName>
        <fullName evidence="3">FAS1 domain-containing protein</fullName>
    </recommendedName>
</protein>
<dbReference type="InParanoid" id="A0A068TLI8"/>
<dbReference type="OrthoDB" id="765989at2759"/>
<dbReference type="PANTHER" id="PTHR33985:SF2">
    <property type="entry name" value="EXPRESSED PROTEIN"/>
    <property type="match status" value="1"/>
</dbReference>
<dbReference type="PhylomeDB" id="A0A068TLI8"/>
<dbReference type="OMA" id="HIVPNRY"/>
<dbReference type="SMART" id="SM00554">
    <property type="entry name" value="FAS1"/>
    <property type="match status" value="2"/>
</dbReference>
<feature type="domain" description="FAS1" evidence="3">
    <location>
        <begin position="244"/>
        <end position="343"/>
    </location>
</feature>
<keyword evidence="5" id="KW-1185">Reference proteome</keyword>
<gene>
    <name evidence="4" type="ORF">GSCOC_T00014332001</name>
</gene>
<comment type="similarity">
    <text evidence="1">Belongs to the fasciclin-like AGP family.</text>
</comment>
<evidence type="ECO:0000259" key="3">
    <source>
        <dbReference type="SMART" id="SM00554"/>
    </source>
</evidence>
<dbReference type="InterPro" id="IPR036378">
    <property type="entry name" value="FAS1_dom_sf"/>
</dbReference>
<feature type="signal peptide" evidence="2">
    <location>
        <begin position="1"/>
        <end position="27"/>
    </location>
</feature>
<organism evidence="4 5">
    <name type="scientific">Coffea canephora</name>
    <name type="common">Robusta coffee</name>
    <dbReference type="NCBI Taxonomy" id="49390"/>
    <lineage>
        <taxon>Eukaryota</taxon>
        <taxon>Viridiplantae</taxon>
        <taxon>Streptophyta</taxon>
        <taxon>Embryophyta</taxon>
        <taxon>Tracheophyta</taxon>
        <taxon>Spermatophyta</taxon>
        <taxon>Magnoliopsida</taxon>
        <taxon>eudicotyledons</taxon>
        <taxon>Gunneridae</taxon>
        <taxon>Pentapetalae</taxon>
        <taxon>asterids</taxon>
        <taxon>lamiids</taxon>
        <taxon>Gentianales</taxon>
        <taxon>Rubiaceae</taxon>
        <taxon>Ixoroideae</taxon>
        <taxon>Gardenieae complex</taxon>
        <taxon>Bertiereae - Coffeeae clade</taxon>
        <taxon>Coffeeae</taxon>
        <taxon>Coffea</taxon>
    </lineage>
</organism>
<dbReference type="EMBL" id="HG739085">
    <property type="protein sequence ID" value="CDO97096.1"/>
    <property type="molecule type" value="Genomic_DNA"/>
</dbReference>
<dbReference type="InterPro" id="IPR000782">
    <property type="entry name" value="FAS1_domain"/>
</dbReference>
<feature type="chain" id="PRO_5001654073" description="FAS1 domain-containing protein" evidence="2">
    <location>
        <begin position="28"/>
        <end position="397"/>
    </location>
</feature>
<evidence type="ECO:0000256" key="2">
    <source>
        <dbReference type="SAM" id="SignalP"/>
    </source>
</evidence>
<evidence type="ECO:0000256" key="1">
    <source>
        <dbReference type="ARBA" id="ARBA00007843"/>
    </source>
</evidence>
<dbReference type="Gramene" id="CDO97096">
    <property type="protein sequence ID" value="CDO97096"/>
    <property type="gene ID" value="GSCOC_T00014332001"/>
</dbReference>
<feature type="domain" description="FAS1" evidence="3">
    <location>
        <begin position="80"/>
        <end position="178"/>
    </location>
</feature>
<dbReference type="InterPro" id="IPR052806">
    <property type="entry name" value="Fasciclin-like_AGP"/>
</dbReference>
<reference evidence="5" key="1">
    <citation type="journal article" date="2014" name="Science">
        <title>The coffee genome provides insight into the convergent evolution of caffeine biosynthesis.</title>
        <authorList>
            <person name="Denoeud F."/>
            <person name="Carretero-Paulet L."/>
            <person name="Dereeper A."/>
            <person name="Droc G."/>
            <person name="Guyot R."/>
            <person name="Pietrella M."/>
            <person name="Zheng C."/>
            <person name="Alberti A."/>
            <person name="Anthony F."/>
            <person name="Aprea G."/>
            <person name="Aury J.M."/>
            <person name="Bento P."/>
            <person name="Bernard M."/>
            <person name="Bocs S."/>
            <person name="Campa C."/>
            <person name="Cenci A."/>
            <person name="Combes M.C."/>
            <person name="Crouzillat D."/>
            <person name="Da Silva C."/>
            <person name="Daddiego L."/>
            <person name="De Bellis F."/>
            <person name="Dussert S."/>
            <person name="Garsmeur O."/>
            <person name="Gayraud T."/>
            <person name="Guignon V."/>
            <person name="Jahn K."/>
            <person name="Jamilloux V."/>
            <person name="Joet T."/>
            <person name="Labadie K."/>
            <person name="Lan T."/>
            <person name="Leclercq J."/>
            <person name="Lepelley M."/>
            <person name="Leroy T."/>
            <person name="Li L.T."/>
            <person name="Librado P."/>
            <person name="Lopez L."/>
            <person name="Munoz A."/>
            <person name="Noel B."/>
            <person name="Pallavicini A."/>
            <person name="Perrotta G."/>
            <person name="Poncet V."/>
            <person name="Pot D."/>
            <person name="Priyono X."/>
            <person name="Rigoreau M."/>
            <person name="Rouard M."/>
            <person name="Rozas J."/>
            <person name="Tranchant-Dubreuil C."/>
            <person name="VanBuren R."/>
            <person name="Zhang Q."/>
            <person name="Andrade A.C."/>
            <person name="Argout X."/>
            <person name="Bertrand B."/>
            <person name="de Kochko A."/>
            <person name="Graziosi G."/>
            <person name="Henry R.J."/>
            <person name="Jayarama X."/>
            <person name="Ming R."/>
            <person name="Nagai C."/>
            <person name="Rounsley S."/>
            <person name="Sankoff D."/>
            <person name="Giuliano G."/>
            <person name="Albert V.A."/>
            <person name="Wincker P."/>
            <person name="Lashermes P."/>
        </authorList>
    </citation>
    <scope>NUCLEOTIDE SEQUENCE [LARGE SCALE GENOMIC DNA]</scope>
    <source>
        <strain evidence="5">cv. DH200-94</strain>
    </source>
</reference>
<dbReference type="PANTHER" id="PTHR33985">
    <property type="entry name" value="OS02G0491300 PROTEIN-RELATED"/>
    <property type="match status" value="1"/>
</dbReference>
<proteinExistence type="inferred from homology"/>
<dbReference type="Proteomes" id="UP000295252">
    <property type="component" value="Chromosome IV"/>
</dbReference>
<accession>A0A068TLI8</accession>
<dbReference type="STRING" id="49390.A0A068TLI8"/>
<dbReference type="Gene3D" id="2.30.180.10">
    <property type="entry name" value="FAS1 domain"/>
    <property type="match status" value="1"/>
</dbReference>
<dbReference type="Pfam" id="PF02469">
    <property type="entry name" value="Fasciclin"/>
    <property type="match status" value="1"/>
</dbReference>
<dbReference type="AlphaFoldDB" id="A0A068TLI8"/>